<reference evidence="2" key="1">
    <citation type="submission" date="2023-03" db="EMBL/GenBank/DDBJ databases">
        <title>Amycolatopsis taiwanensis NBRC 103393.</title>
        <authorList>
            <person name="Ichikawa N."/>
            <person name="Sato H."/>
            <person name="Tonouchi N."/>
        </authorList>
    </citation>
    <scope>NUCLEOTIDE SEQUENCE</scope>
    <source>
        <strain evidence="2">NBRC 103393</strain>
    </source>
</reference>
<dbReference type="AlphaFoldDB" id="A0A9W6R741"/>
<comment type="caution">
    <text evidence="2">The sequence shown here is derived from an EMBL/GenBank/DDBJ whole genome shotgun (WGS) entry which is preliminary data.</text>
</comment>
<feature type="chain" id="PRO_5040912153" description="Secreted protein" evidence="1">
    <location>
        <begin position="31"/>
        <end position="123"/>
    </location>
</feature>
<dbReference type="Pfam" id="PF19882">
    <property type="entry name" value="DUF6355"/>
    <property type="match status" value="1"/>
</dbReference>
<evidence type="ECO:0000313" key="3">
    <source>
        <dbReference type="Proteomes" id="UP001165136"/>
    </source>
</evidence>
<feature type="signal peptide" evidence="1">
    <location>
        <begin position="1"/>
        <end position="30"/>
    </location>
</feature>
<organism evidence="2 3">
    <name type="scientific">Amycolatopsis taiwanensis</name>
    <dbReference type="NCBI Taxonomy" id="342230"/>
    <lineage>
        <taxon>Bacteria</taxon>
        <taxon>Bacillati</taxon>
        <taxon>Actinomycetota</taxon>
        <taxon>Actinomycetes</taxon>
        <taxon>Pseudonocardiales</taxon>
        <taxon>Pseudonocardiaceae</taxon>
        <taxon>Amycolatopsis</taxon>
    </lineage>
</organism>
<dbReference type="EMBL" id="BSTI01000013">
    <property type="protein sequence ID" value="GLY68757.1"/>
    <property type="molecule type" value="Genomic_DNA"/>
</dbReference>
<dbReference type="Proteomes" id="UP001165136">
    <property type="component" value="Unassembled WGS sequence"/>
</dbReference>
<protein>
    <recommendedName>
        <fullName evidence="4">Secreted protein</fullName>
    </recommendedName>
</protein>
<evidence type="ECO:0000313" key="2">
    <source>
        <dbReference type="EMBL" id="GLY68757.1"/>
    </source>
</evidence>
<keyword evidence="3" id="KW-1185">Reference proteome</keyword>
<evidence type="ECO:0008006" key="4">
    <source>
        <dbReference type="Google" id="ProtNLM"/>
    </source>
</evidence>
<name>A0A9W6R741_9PSEU</name>
<evidence type="ECO:0000256" key="1">
    <source>
        <dbReference type="SAM" id="SignalP"/>
    </source>
</evidence>
<accession>A0A9W6R741</accession>
<sequence length="123" mass="13060">MERSVKRARFRGPIRSAGIALAGLTIGVLAGTESASADTGAGTERASAAASEVCGYYPMGMYRHCDNGTGSTVMLDVQDIFFEKFHVCVGPGVTNLQPWIRWRVIDAWWNGGVGCGPGFYGPA</sequence>
<keyword evidence="1" id="KW-0732">Signal</keyword>
<gene>
    <name evidence="2" type="ORF">Atai01_53760</name>
</gene>
<dbReference type="InterPro" id="IPR045935">
    <property type="entry name" value="DUF6355"/>
</dbReference>
<proteinExistence type="predicted"/>